<evidence type="ECO:0000256" key="4">
    <source>
        <dbReference type="PROSITE-ProRule" id="PRU00433"/>
    </source>
</evidence>
<keyword evidence="3 4" id="KW-0408">Iron</keyword>
<evidence type="ECO:0000256" key="5">
    <source>
        <dbReference type="SAM" id="SignalP"/>
    </source>
</evidence>
<name>A0ABS9E488_9PROT</name>
<sequence length="217" mass="22083">MGDLKTWIIGGAIMAAGLAAAQAASTNPPPQVAQCAGCHQANGMGNPAAGFPALAGQPAGYLEQQLYAFKHGSRQNHMMKSFAGGLNDASRKAVAAYFSQLPVVAPATLPAAPKGDLGATLATKGAGAGTPRAIPACDSCHGAGGLGRPPEFPRLAGQPEQYLANQLTAWQKGSRNETNLHLMRDVAVNLSPKQIKAVAAYFAALPPTSTSPSSNGK</sequence>
<keyword evidence="8" id="KW-1185">Reference proteome</keyword>
<protein>
    <submittedName>
        <fullName evidence="7">C-type cytochrome</fullName>
    </submittedName>
</protein>
<dbReference type="Pfam" id="PF00034">
    <property type="entry name" value="Cytochrom_C"/>
    <property type="match status" value="2"/>
</dbReference>
<dbReference type="SUPFAM" id="SSF46626">
    <property type="entry name" value="Cytochrome c"/>
    <property type="match status" value="2"/>
</dbReference>
<dbReference type="EMBL" id="JAKGBZ010000054">
    <property type="protein sequence ID" value="MCF3948462.1"/>
    <property type="molecule type" value="Genomic_DNA"/>
</dbReference>
<gene>
    <name evidence="7" type="ORF">L2A60_17475</name>
</gene>
<keyword evidence="1 4" id="KW-0349">Heme</keyword>
<organism evidence="7 8">
    <name type="scientific">Acidiphilium iwatense</name>
    <dbReference type="NCBI Taxonomy" id="768198"/>
    <lineage>
        <taxon>Bacteria</taxon>
        <taxon>Pseudomonadati</taxon>
        <taxon>Pseudomonadota</taxon>
        <taxon>Alphaproteobacteria</taxon>
        <taxon>Acetobacterales</taxon>
        <taxon>Acidocellaceae</taxon>
        <taxon>Acidiphilium</taxon>
    </lineage>
</organism>
<dbReference type="InterPro" id="IPR036909">
    <property type="entry name" value="Cyt_c-like_dom_sf"/>
</dbReference>
<dbReference type="PROSITE" id="PS51007">
    <property type="entry name" value="CYTC"/>
    <property type="match status" value="2"/>
</dbReference>
<evidence type="ECO:0000256" key="1">
    <source>
        <dbReference type="ARBA" id="ARBA00022617"/>
    </source>
</evidence>
<feature type="signal peptide" evidence="5">
    <location>
        <begin position="1"/>
        <end position="23"/>
    </location>
</feature>
<evidence type="ECO:0000313" key="8">
    <source>
        <dbReference type="Proteomes" id="UP001521209"/>
    </source>
</evidence>
<dbReference type="Proteomes" id="UP001521209">
    <property type="component" value="Unassembled WGS sequence"/>
</dbReference>
<evidence type="ECO:0000256" key="3">
    <source>
        <dbReference type="ARBA" id="ARBA00023004"/>
    </source>
</evidence>
<evidence type="ECO:0000259" key="6">
    <source>
        <dbReference type="PROSITE" id="PS51007"/>
    </source>
</evidence>
<accession>A0ABS9E488</accession>
<dbReference type="Gene3D" id="1.10.760.10">
    <property type="entry name" value="Cytochrome c-like domain"/>
    <property type="match status" value="2"/>
</dbReference>
<comment type="caution">
    <text evidence="7">The sequence shown here is derived from an EMBL/GenBank/DDBJ whole genome shotgun (WGS) entry which is preliminary data.</text>
</comment>
<dbReference type="InterPro" id="IPR050597">
    <property type="entry name" value="Cytochrome_c_Oxidase_Subunit"/>
</dbReference>
<evidence type="ECO:0000256" key="2">
    <source>
        <dbReference type="ARBA" id="ARBA00022723"/>
    </source>
</evidence>
<reference evidence="7 8" key="1">
    <citation type="submission" date="2022-01" db="EMBL/GenBank/DDBJ databases">
        <authorList>
            <person name="Won M."/>
            <person name="Kim S.-J."/>
            <person name="Kwon S.-W."/>
        </authorList>
    </citation>
    <scope>NUCLEOTIDE SEQUENCE [LARGE SCALE GENOMIC DNA]</scope>
    <source>
        <strain evidence="7 8">KCTC 23505</strain>
    </source>
</reference>
<feature type="domain" description="Cytochrome c" evidence="6">
    <location>
        <begin position="120"/>
        <end position="206"/>
    </location>
</feature>
<feature type="domain" description="Cytochrome c" evidence="6">
    <location>
        <begin position="12"/>
        <end position="102"/>
    </location>
</feature>
<dbReference type="PANTHER" id="PTHR33751:SF11">
    <property type="entry name" value="BLL4483 PROTEIN"/>
    <property type="match status" value="1"/>
</dbReference>
<keyword evidence="2 4" id="KW-0479">Metal-binding</keyword>
<keyword evidence="5" id="KW-0732">Signal</keyword>
<dbReference type="InterPro" id="IPR024167">
    <property type="entry name" value="Cytochrome_c4-like"/>
</dbReference>
<dbReference type="RefSeq" id="WP_235705745.1">
    <property type="nucleotide sequence ID" value="NZ_JAKGBZ010000054.1"/>
</dbReference>
<dbReference type="InterPro" id="IPR009056">
    <property type="entry name" value="Cyt_c-like_dom"/>
</dbReference>
<dbReference type="PANTHER" id="PTHR33751">
    <property type="entry name" value="CBB3-TYPE CYTOCHROME C OXIDASE SUBUNIT FIXP"/>
    <property type="match status" value="1"/>
</dbReference>
<evidence type="ECO:0000313" key="7">
    <source>
        <dbReference type="EMBL" id="MCF3948462.1"/>
    </source>
</evidence>
<proteinExistence type="predicted"/>
<dbReference type="PIRSF" id="PIRSF000005">
    <property type="entry name" value="Cytochrome_c4"/>
    <property type="match status" value="1"/>
</dbReference>
<feature type="chain" id="PRO_5047213967" evidence="5">
    <location>
        <begin position="24"/>
        <end position="217"/>
    </location>
</feature>